<dbReference type="NCBIfam" id="TIGR00278">
    <property type="entry name" value="membrane protein insertion efficiency factor YidD"/>
    <property type="match status" value="1"/>
</dbReference>
<reference evidence="3" key="2">
    <citation type="submission" date="2025-08" db="UniProtKB">
        <authorList>
            <consortium name="RefSeq"/>
        </authorList>
    </citation>
    <scope>IDENTIFICATION</scope>
    <source>
        <tissue evidence="3">Leaf</tissue>
    </source>
</reference>
<dbReference type="SMART" id="SM01234">
    <property type="entry name" value="Haemolytic"/>
    <property type="match status" value="1"/>
</dbReference>
<gene>
    <name evidence="3" type="primary">LOC104745092</name>
</gene>
<keyword evidence="2" id="KW-1185">Reference proteome</keyword>
<dbReference type="Pfam" id="PF01809">
    <property type="entry name" value="YidD"/>
    <property type="match status" value="1"/>
</dbReference>
<organism evidence="2 3">
    <name type="scientific">Camelina sativa</name>
    <name type="common">False flax</name>
    <name type="synonym">Myagrum sativum</name>
    <dbReference type="NCBI Taxonomy" id="90675"/>
    <lineage>
        <taxon>Eukaryota</taxon>
        <taxon>Viridiplantae</taxon>
        <taxon>Streptophyta</taxon>
        <taxon>Embryophyta</taxon>
        <taxon>Tracheophyta</taxon>
        <taxon>Spermatophyta</taxon>
        <taxon>Magnoliopsida</taxon>
        <taxon>eudicotyledons</taxon>
        <taxon>Gunneridae</taxon>
        <taxon>Pentapetalae</taxon>
        <taxon>rosids</taxon>
        <taxon>malvids</taxon>
        <taxon>Brassicales</taxon>
        <taxon>Brassicaceae</taxon>
        <taxon>Camelineae</taxon>
        <taxon>Camelina</taxon>
    </lineage>
</organism>
<protein>
    <submittedName>
        <fullName evidence="3">UPF0161 protein At3g09310</fullName>
    </submittedName>
</protein>
<accession>A0ABM0W204</accession>
<evidence type="ECO:0000256" key="1">
    <source>
        <dbReference type="SAM" id="MobiDB-lite"/>
    </source>
</evidence>
<evidence type="ECO:0000313" key="3">
    <source>
        <dbReference type="RefSeq" id="XP_010464570.1"/>
    </source>
</evidence>
<feature type="region of interest" description="Disordered" evidence="1">
    <location>
        <begin position="145"/>
        <end position="171"/>
    </location>
</feature>
<dbReference type="PANTHER" id="PTHR33383">
    <property type="entry name" value="MEMBRANE PROTEIN INSERTION EFFICIENCY FACTOR-RELATED"/>
    <property type="match status" value="1"/>
</dbReference>
<dbReference type="GeneID" id="104745092"/>
<dbReference type="Proteomes" id="UP000694864">
    <property type="component" value="Chromosome 15"/>
</dbReference>
<reference evidence="2" key="1">
    <citation type="journal article" date="2014" name="Nat. Commun.">
        <title>The emerging biofuel crop Camelina sativa retains a highly undifferentiated hexaploid genome structure.</title>
        <authorList>
            <person name="Kagale S."/>
            <person name="Koh C."/>
            <person name="Nixon J."/>
            <person name="Bollina V."/>
            <person name="Clarke W.E."/>
            <person name="Tuteja R."/>
            <person name="Spillane C."/>
            <person name="Robinson S.J."/>
            <person name="Links M.G."/>
            <person name="Clarke C."/>
            <person name="Higgins E.E."/>
            <person name="Huebert T."/>
            <person name="Sharpe A.G."/>
            <person name="Parkin I.A."/>
        </authorList>
    </citation>
    <scope>NUCLEOTIDE SEQUENCE [LARGE SCALE GENOMIC DNA]</scope>
    <source>
        <strain evidence="2">cv. DH55</strain>
    </source>
</reference>
<sequence>MAVVVSIQRPYATLLISENPNPLKLHHKSNNSHLRFHHLPRRTRLQLRCLSAKSTPSNQDPESPQDDGEELESVGVKAALAVLRFYKREISPVLPRSCRYVPTCSEYSMEAYKKYGFLKGSVLTTWRICRCNPLGGSGFDPPRWFGENVTNHPQEEGEEVEENYDDEEDQR</sequence>
<proteinExistence type="inferred from homology"/>
<dbReference type="HAMAP" id="MF_00386">
    <property type="entry name" value="UPF0161_YidD"/>
    <property type="match status" value="1"/>
</dbReference>
<name>A0ABM0W204_CAMSA</name>
<dbReference type="RefSeq" id="XP_010464570.1">
    <property type="nucleotide sequence ID" value="XM_010466268.2"/>
</dbReference>
<dbReference type="InterPro" id="IPR002696">
    <property type="entry name" value="Membr_insert_effic_factor_YidD"/>
</dbReference>
<dbReference type="PANTHER" id="PTHR33383:SF1">
    <property type="entry name" value="MEMBRANE PROTEIN INSERTION EFFICIENCY FACTOR-RELATED"/>
    <property type="match status" value="1"/>
</dbReference>
<evidence type="ECO:0000313" key="2">
    <source>
        <dbReference type="Proteomes" id="UP000694864"/>
    </source>
</evidence>
<feature type="compositionally biased region" description="Acidic residues" evidence="1">
    <location>
        <begin position="156"/>
        <end position="171"/>
    </location>
</feature>